<name>A0ABT4AFS1_9BACT</name>
<evidence type="ECO:0000313" key="2">
    <source>
        <dbReference type="Proteomes" id="UP001207654"/>
    </source>
</evidence>
<sequence>MTLRENLLFVLCLSLLAPLSARGEEVEIPSRDDWFGQDKALHFSVSAGLAGAGYAGGALLFDAPEARWLSGAGVALGAGLAKEVYDAGRGSFFSFKDLAWDVLGTATGLTLSWAVDRLFFQRDGSDLKGHAPARVSAYQGGRAGPPGGMRPTLALSLREGGHPQAGLGDGRNASVVLLLSGGW</sequence>
<organism evidence="1 2">
    <name type="scientific">Archangium lansingense</name>
    <dbReference type="NCBI Taxonomy" id="2995310"/>
    <lineage>
        <taxon>Bacteria</taxon>
        <taxon>Pseudomonadati</taxon>
        <taxon>Myxococcota</taxon>
        <taxon>Myxococcia</taxon>
        <taxon>Myxococcales</taxon>
        <taxon>Cystobacterineae</taxon>
        <taxon>Archangiaceae</taxon>
        <taxon>Archangium</taxon>
    </lineage>
</organism>
<comment type="caution">
    <text evidence="1">The sequence shown here is derived from an EMBL/GenBank/DDBJ whole genome shotgun (WGS) entry which is preliminary data.</text>
</comment>
<dbReference type="RefSeq" id="WP_267539186.1">
    <property type="nucleotide sequence ID" value="NZ_JAPNKA010000001.1"/>
</dbReference>
<accession>A0ABT4AFS1</accession>
<gene>
    <name evidence="1" type="ORF">OV287_39380</name>
</gene>
<keyword evidence="2" id="KW-1185">Reference proteome</keyword>
<dbReference type="EMBL" id="JAPNKA010000001">
    <property type="protein sequence ID" value="MCY1080528.1"/>
    <property type="molecule type" value="Genomic_DNA"/>
</dbReference>
<reference evidence="1 2" key="1">
    <citation type="submission" date="2022-11" db="EMBL/GenBank/DDBJ databases">
        <title>Minimal conservation of predation-associated metabolite biosynthetic gene clusters underscores biosynthetic potential of Myxococcota including descriptions for ten novel species: Archangium lansinium sp. nov., Myxococcus landrumus sp. nov., Nannocystis bai.</title>
        <authorList>
            <person name="Ahearne A."/>
            <person name="Stevens C."/>
            <person name="Phillips K."/>
        </authorList>
    </citation>
    <scope>NUCLEOTIDE SEQUENCE [LARGE SCALE GENOMIC DNA]</scope>
    <source>
        <strain evidence="1 2">MIWBW</strain>
    </source>
</reference>
<proteinExistence type="predicted"/>
<dbReference type="Proteomes" id="UP001207654">
    <property type="component" value="Unassembled WGS sequence"/>
</dbReference>
<evidence type="ECO:0000313" key="1">
    <source>
        <dbReference type="EMBL" id="MCY1080528.1"/>
    </source>
</evidence>
<evidence type="ECO:0008006" key="3">
    <source>
        <dbReference type="Google" id="ProtNLM"/>
    </source>
</evidence>
<protein>
    <recommendedName>
        <fullName evidence="3">Lipoprotein</fullName>
    </recommendedName>
</protein>